<evidence type="ECO:0000313" key="7">
    <source>
        <dbReference type="Proteomes" id="UP000198878"/>
    </source>
</evidence>
<protein>
    <submittedName>
        <fullName evidence="6">Flavin-dependent oxidoreductase, luciferase family (Includes alkanesulfonate monooxygenase SsuD and methylene tetrahydromethanopterin reductase)</fullName>
    </submittedName>
</protein>
<evidence type="ECO:0000256" key="1">
    <source>
        <dbReference type="ARBA" id="ARBA00022630"/>
    </source>
</evidence>
<feature type="domain" description="Luciferase-like" evidence="5">
    <location>
        <begin position="21"/>
        <end position="233"/>
    </location>
</feature>
<keyword evidence="2" id="KW-0288">FMN</keyword>
<keyword evidence="1" id="KW-0285">Flavoprotein</keyword>
<keyword evidence="4 6" id="KW-0503">Monooxygenase</keyword>
<reference evidence="7" key="1">
    <citation type="submission" date="2016-10" db="EMBL/GenBank/DDBJ databases">
        <authorList>
            <person name="Varghese N."/>
            <person name="Submissions S."/>
        </authorList>
    </citation>
    <scope>NUCLEOTIDE SEQUENCE [LARGE SCALE GENOMIC DNA]</scope>
    <source>
        <strain evidence="7">DSM 44654</strain>
    </source>
</reference>
<dbReference type="EMBL" id="FNUJ01000005">
    <property type="protein sequence ID" value="SEF30513.1"/>
    <property type="molecule type" value="Genomic_DNA"/>
</dbReference>
<dbReference type="InterPro" id="IPR011251">
    <property type="entry name" value="Luciferase-like_dom"/>
</dbReference>
<name>A0A1H5QWN0_9PSEU</name>
<dbReference type="InterPro" id="IPR050172">
    <property type="entry name" value="SsuD_RutA_monooxygenase"/>
</dbReference>
<dbReference type="Gene3D" id="3.20.20.30">
    <property type="entry name" value="Luciferase-like domain"/>
    <property type="match status" value="1"/>
</dbReference>
<keyword evidence="7" id="KW-1185">Reference proteome</keyword>
<evidence type="ECO:0000256" key="4">
    <source>
        <dbReference type="ARBA" id="ARBA00023033"/>
    </source>
</evidence>
<organism evidence="6 7">
    <name type="scientific">Amycolatopsis pretoriensis</name>
    <dbReference type="NCBI Taxonomy" id="218821"/>
    <lineage>
        <taxon>Bacteria</taxon>
        <taxon>Bacillati</taxon>
        <taxon>Actinomycetota</taxon>
        <taxon>Actinomycetes</taxon>
        <taxon>Pseudonocardiales</taxon>
        <taxon>Pseudonocardiaceae</taxon>
        <taxon>Amycolatopsis</taxon>
    </lineage>
</organism>
<keyword evidence="3" id="KW-0560">Oxidoreductase</keyword>
<dbReference type="Pfam" id="PF00296">
    <property type="entry name" value="Bac_luciferase"/>
    <property type="match status" value="1"/>
</dbReference>
<dbReference type="STRING" id="218821.SAMN05421837_105257"/>
<evidence type="ECO:0000256" key="3">
    <source>
        <dbReference type="ARBA" id="ARBA00023002"/>
    </source>
</evidence>
<dbReference type="GO" id="GO:0046306">
    <property type="term" value="P:alkanesulfonate catabolic process"/>
    <property type="evidence" value="ECO:0007669"/>
    <property type="project" value="TreeGrafter"/>
</dbReference>
<gene>
    <name evidence="6" type="ORF">SAMN05421837_105257</name>
</gene>
<dbReference type="AlphaFoldDB" id="A0A1H5QWN0"/>
<dbReference type="PANTHER" id="PTHR42847:SF4">
    <property type="entry name" value="ALKANESULFONATE MONOOXYGENASE-RELATED"/>
    <property type="match status" value="1"/>
</dbReference>
<evidence type="ECO:0000256" key="2">
    <source>
        <dbReference type="ARBA" id="ARBA00022643"/>
    </source>
</evidence>
<evidence type="ECO:0000259" key="5">
    <source>
        <dbReference type="Pfam" id="PF00296"/>
    </source>
</evidence>
<sequence>MRVGIVILPEDRWWAAEPKWRAAEEYGFDHAWTYDHLGWRNLVDGPWFSAVPTLTAAAMVTSRIRLGTFVASPVARHPVPFMRELTTLDDISDGRFVLGVGAGVDHQHYDGAVLGAPELTVKQRADRFTEFVEALDGLLMTDKFDFDGEYYRAREARNLPGTVQRPRLPFVVAANGPRTMTLAARFGAGWVTTGRGGKTEDEWWAGIKQLTDLFDERLDAAGRERASIQRHLSLDASPVFSLSSVEAFRDAAGRAGELGFTDVIAHWPRSSSPYEGREAVLEQVASDVLPELHAGPNG</sequence>
<dbReference type="SUPFAM" id="SSF51679">
    <property type="entry name" value="Bacterial luciferase-like"/>
    <property type="match status" value="1"/>
</dbReference>
<evidence type="ECO:0000313" key="6">
    <source>
        <dbReference type="EMBL" id="SEF30513.1"/>
    </source>
</evidence>
<accession>A0A1H5QWN0</accession>
<dbReference type="PANTHER" id="PTHR42847">
    <property type="entry name" value="ALKANESULFONATE MONOOXYGENASE"/>
    <property type="match status" value="1"/>
</dbReference>
<dbReference type="Proteomes" id="UP000198878">
    <property type="component" value="Unassembled WGS sequence"/>
</dbReference>
<dbReference type="OrthoDB" id="7374740at2"/>
<dbReference type="InterPro" id="IPR036661">
    <property type="entry name" value="Luciferase-like_sf"/>
</dbReference>
<proteinExistence type="predicted"/>
<dbReference type="RefSeq" id="WP_086677326.1">
    <property type="nucleotide sequence ID" value="NZ_FNUJ01000005.1"/>
</dbReference>
<dbReference type="GO" id="GO:0008726">
    <property type="term" value="F:alkanesulfonate monooxygenase activity"/>
    <property type="evidence" value="ECO:0007669"/>
    <property type="project" value="TreeGrafter"/>
</dbReference>